<protein>
    <recommendedName>
        <fullName evidence="3">CAAX protease</fullName>
    </recommendedName>
</protein>
<comment type="caution">
    <text evidence="1">The sequence shown here is derived from an EMBL/GenBank/DDBJ whole genome shotgun (WGS) entry which is preliminary data.</text>
</comment>
<organism evidence="1 2">
    <name type="scientific">Massilia eurypsychrophila</name>
    <dbReference type="NCBI Taxonomy" id="1485217"/>
    <lineage>
        <taxon>Bacteria</taxon>
        <taxon>Pseudomonadati</taxon>
        <taxon>Pseudomonadota</taxon>
        <taxon>Betaproteobacteria</taxon>
        <taxon>Burkholderiales</taxon>
        <taxon>Oxalobacteraceae</taxon>
        <taxon>Telluria group</taxon>
        <taxon>Massilia</taxon>
    </lineage>
</organism>
<reference evidence="1 2" key="1">
    <citation type="submission" date="2017-10" db="EMBL/GenBank/DDBJ databases">
        <title>Massilia psychrophilum sp. nov., a novel purple-pigmented bacterium isolated from Tianshan glacier, Xinjiang Municipality, China.</title>
        <authorList>
            <person name="Wang H."/>
        </authorList>
    </citation>
    <scope>NUCLEOTIDE SEQUENCE [LARGE SCALE GENOMIC DNA]</scope>
    <source>
        <strain evidence="1 2">JCM 30074</strain>
    </source>
</reference>
<proteinExistence type="predicted"/>
<evidence type="ECO:0008006" key="3">
    <source>
        <dbReference type="Google" id="ProtNLM"/>
    </source>
</evidence>
<dbReference type="Proteomes" id="UP000230390">
    <property type="component" value="Unassembled WGS sequence"/>
</dbReference>
<keyword evidence="2" id="KW-1185">Reference proteome</keyword>
<name>A0A2G8T9B0_9BURK</name>
<dbReference type="OrthoDB" id="9813050at2"/>
<gene>
    <name evidence="1" type="ORF">CR105_23095</name>
</gene>
<evidence type="ECO:0000313" key="2">
    <source>
        <dbReference type="Proteomes" id="UP000230390"/>
    </source>
</evidence>
<evidence type="ECO:0000313" key="1">
    <source>
        <dbReference type="EMBL" id="PIL42621.1"/>
    </source>
</evidence>
<accession>A0A2G8T9B0</accession>
<dbReference type="EMBL" id="PDOC01000023">
    <property type="protein sequence ID" value="PIL42621.1"/>
    <property type="molecule type" value="Genomic_DNA"/>
</dbReference>
<sequence>MPPNAIDVITTIGASRIAPYRSHFQCKTDEETLGAYFWGQAVSSAFQACLGMYEVTLRNAIHAAASKFANNANWYDYSQTWALPLYGTTKDKITDELYSGTPSLRRAPQPTPDAVVSSLSFGFWNGFLNGLTSREQPRILTDTFAFHPHSKPKHWSITSNVADLMEKLQKIQRLRNAVAHLEPIWKKHRLKGTETHWSHCVVSLRELHDDMMQIMSWCCPHAASAVEHSYARRLFLGICSTNAVKAFKADPFAAGRMMPFADLLPRSSYSMPPSYAWIAPQGNAYWSAMRPVLTY</sequence>
<dbReference type="AlphaFoldDB" id="A0A2G8T9B0"/>